<dbReference type="EMBL" id="GGEC01076008">
    <property type="protein sequence ID" value="MBX56492.1"/>
    <property type="molecule type" value="Transcribed_RNA"/>
</dbReference>
<accession>A0A2P2PP12</accession>
<dbReference type="AlphaFoldDB" id="A0A2P2PP12"/>
<protein>
    <submittedName>
        <fullName evidence="2">Uncharacterized protein</fullName>
    </submittedName>
</protein>
<organism evidence="2">
    <name type="scientific">Rhizophora mucronata</name>
    <name type="common">Asiatic mangrove</name>
    <dbReference type="NCBI Taxonomy" id="61149"/>
    <lineage>
        <taxon>Eukaryota</taxon>
        <taxon>Viridiplantae</taxon>
        <taxon>Streptophyta</taxon>
        <taxon>Embryophyta</taxon>
        <taxon>Tracheophyta</taxon>
        <taxon>Spermatophyta</taxon>
        <taxon>Magnoliopsida</taxon>
        <taxon>eudicotyledons</taxon>
        <taxon>Gunneridae</taxon>
        <taxon>Pentapetalae</taxon>
        <taxon>rosids</taxon>
        <taxon>fabids</taxon>
        <taxon>Malpighiales</taxon>
        <taxon>Rhizophoraceae</taxon>
        <taxon>Rhizophora</taxon>
    </lineage>
</organism>
<keyword evidence="1" id="KW-0732">Signal</keyword>
<feature type="chain" id="PRO_5015138122" evidence="1">
    <location>
        <begin position="25"/>
        <end position="47"/>
    </location>
</feature>
<evidence type="ECO:0000256" key="1">
    <source>
        <dbReference type="SAM" id="SignalP"/>
    </source>
</evidence>
<feature type="signal peptide" evidence="1">
    <location>
        <begin position="1"/>
        <end position="24"/>
    </location>
</feature>
<proteinExistence type="predicted"/>
<sequence>MEMKYHLCFLLITLSLQVLFHFFGEDLEVSCLMQTDFNCFCSNPPRI</sequence>
<evidence type="ECO:0000313" key="2">
    <source>
        <dbReference type="EMBL" id="MBX56492.1"/>
    </source>
</evidence>
<reference evidence="2" key="1">
    <citation type="submission" date="2018-02" db="EMBL/GenBank/DDBJ databases">
        <title>Rhizophora mucronata_Transcriptome.</title>
        <authorList>
            <person name="Meera S.P."/>
            <person name="Sreeshan A."/>
            <person name="Augustine A."/>
        </authorList>
    </citation>
    <scope>NUCLEOTIDE SEQUENCE</scope>
    <source>
        <tissue evidence="2">Leaf</tissue>
    </source>
</reference>
<name>A0A2P2PP12_RHIMU</name>